<reference evidence="1 2" key="1">
    <citation type="submission" date="2017-09" db="EMBL/GenBank/DDBJ databases">
        <title>Comparative genomics of rhizobia isolated from Phaseolus vulgaris in China.</title>
        <authorList>
            <person name="Tong W."/>
        </authorList>
    </citation>
    <scope>NUCLEOTIDE SEQUENCE [LARGE SCALE GENOMIC DNA]</scope>
    <source>
        <strain evidence="1 2">L101</strain>
    </source>
</reference>
<comment type="caution">
    <text evidence="1">The sequence shown here is derived from an EMBL/GenBank/DDBJ whole genome shotgun (WGS) entry which is preliminary data.</text>
</comment>
<name>A0A2A5KQF3_9HYPH</name>
<accession>A0A2A5KQF3</accession>
<proteinExistence type="predicted"/>
<keyword evidence="2" id="KW-1185">Reference proteome</keyword>
<evidence type="ECO:0008006" key="3">
    <source>
        <dbReference type="Google" id="ProtNLM"/>
    </source>
</evidence>
<evidence type="ECO:0000313" key="2">
    <source>
        <dbReference type="Proteomes" id="UP000218807"/>
    </source>
</evidence>
<sequence>MIELIIGDVVIRADADIGEAHLQRVIRAVRSA</sequence>
<dbReference type="Proteomes" id="UP000218807">
    <property type="component" value="Unassembled WGS sequence"/>
</dbReference>
<organism evidence="1 2">
    <name type="scientific">Rhizobium sophoriradicis</name>
    <dbReference type="NCBI Taxonomy" id="1535245"/>
    <lineage>
        <taxon>Bacteria</taxon>
        <taxon>Pseudomonadati</taxon>
        <taxon>Pseudomonadota</taxon>
        <taxon>Alphaproteobacteria</taxon>
        <taxon>Hyphomicrobiales</taxon>
        <taxon>Rhizobiaceae</taxon>
        <taxon>Rhizobium/Agrobacterium group</taxon>
        <taxon>Rhizobium</taxon>
    </lineage>
</organism>
<gene>
    <name evidence="1" type="ORF">CPT34_20530</name>
</gene>
<evidence type="ECO:0000313" key="1">
    <source>
        <dbReference type="EMBL" id="PCK79197.1"/>
    </source>
</evidence>
<dbReference type="AlphaFoldDB" id="A0A2A5KQF3"/>
<dbReference type="EMBL" id="NXDM01000021">
    <property type="protein sequence ID" value="PCK79197.1"/>
    <property type="molecule type" value="Genomic_DNA"/>
</dbReference>
<protein>
    <recommendedName>
        <fullName evidence="3">IS66 family insertion sequence element accessory protein TnpB</fullName>
    </recommendedName>
</protein>